<evidence type="ECO:0000313" key="2">
    <source>
        <dbReference type="EMBL" id="KAG8628872.1"/>
    </source>
</evidence>
<sequence>MSIKVVDAIKDGYKIKHVGVFYKHDIPDGKNELLLRLLNKYMEAQLPFRLGGVISKDKDYYLGRMASVLTPKRYEGLDKKNASYIAEKLERKMNSSKVRYARYKAKYADEPVFQARQKKYIDDMHAKERKRGKYLPCKHAGCNTKWTSKKDMMRHYNGVHLGL</sequence>
<reference evidence="2" key="1">
    <citation type="submission" date="2021-07" db="EMBL/GenBank/DDBJ databases">
        <title>Elsinoe batatas strain:CRI-CJ2 Genome sequencing and assembly.</title>
        <authorList>
            <person name="Huang L."/>
        </authorList>
    </citation>
    <scope>NUCLEOTIDE SEQUENCE</scope>
    <source>
        <strain evidence="2">CRI-CJ2</strain>
    </source>
</reference>
<dbReference type="PROSITE" id="PS00028">
    <property type="entry name" value="ZINC_FINGER_C2H2_1"/>
    <property type="match status" value="1"/>
</dbReference>
<dbReference type="Proteomes" id="UP000809789">
    <property type="component" value="Unassembled WGS sequence"/>
</dbReference>
<name>A0A8K0L4K7_9PEZI</name>
<dbReference type="AlphaFoldDB" id="A0A8K0L4K7"/>
<dbReference type="OrthoDB" id="29879at2759"/>
<keyword evidence="3" id="KW-1185">Reference proteome</keyword>
<organism evidence="2 3">
    <name type="scientific">Elsinoe batatas</name>
    <dbReference type="NCBI Taxonomy" id="2601811"/>
    <lineage>
        <taxon>Eukaryota</taxon>
        <taxon>Fungi</taxon>
        <taxon>Dikarya</taxon>
        <taxon>Ascomycota</taxon>
        <taxon>Pezizomycotina</taxon>
        <taxon>Dothideomycetes</taxon>
        <taxon>Dothideomycetidae</taxon>
        <taxon>Myriangiales</taxon>
        <taxon>Elsinoaceae</taxon>
        <taxon>Elsinoe</taxon>
    </lineage>
</organism>
<dbReference type="InterPro" id="IPR013087">
    <property type="entry name" value="Znf_C2H2_type"/>
</dbReference>
<proteinExistence type="predicted"/>
<dbReference type="EMBL" id="JAESVG020000003">
    <property type="protein sequence ID" value="KAG8628872.1"/>
    <property type="molecule type" value="Genomic_DNA"/>
</dbReference>
<accession>A0A8K0L4K7</accession>
<evidence type="ECO:0000259" key="1">
    <source>
        <dbReference type="PROSITE" id="PS00028"/>
    </source>
</evidence>
<comment type="caution">
    <text evidence="2">The sequence shown here is derived from an EMBL/GenBank/DDBJ whole genome shotgun (WGS) entry which is preliminary data.</text>
</comment>
<protein>
    <recommendedName>
        <fullName evidence="1">C2H2-type domain-containing protein</fullName>
    </recommendedName>
</protein>
<gene>
    <name evidence="2" type="ORF">KVT40_002737</name>
</gene>
<feature type="domain" description="C2H2-type" evidence="1">
    <location>
        <begin position="137"/>
        <end position="160"/>
    </location>
</feature>
<evidence type="ECO:0000313" key="3">
    <source>
        <dbReference type="Proteomes" id="UP000809789"/>
    </source>
</evidence>